<dbReference type="InterPro" id="IPR022761">
    <property type="entry name" value="Fumarate_lyase_N"/>
</dbReference>
<dbReference type="Pfam" id="PF00206">
    <property type="entry name" value="Lyase_1"/>
    <property type="match status" value="1"/>
</dbReference>
<dbReference type="PRINTS" id="PR00145">
    <property type="entry name" value="ARGSUCLYASE"/>
</dbReference>
<dbReference type="Proteomes" id="UP000234882">
    <property type="component" value="Chromosome"/>
</dbReference>
<keyword evidence="3" id="KW-0413">Isomerase</keyword>
<evidence type="ECO:0000313" key="3">
    <source>
        <dbReference type="EMBL" id="AUM74875.1"/>
    </source>
</evidence>
<dbReference type="EMBL" id="CP025583">
    <property type="protein sequence ID" value="AUM74875.1"/>
    <property type="molecule type" value="Genomic_DNA"/>
</dbReference>
<dbReference type="KEGG" id="paru:CYR75_11830"/>
<dbReference type="PROSITE" id="PS00163">
    <property type="entry name" value="FUMARATE_LYASES"/>
    <property type="match status" value="1"/>
</dbReference>
<gene>
    <name evidence="3" type="ORF">CYR75_11830</name>
</gene>
<dbReference type="AlphaFoldDB" id="A0A2K9MJX6"/>
<dbReference type="OrthoDB" id="9768878at2"/>
<sequence length="426" mass="43940">MNLTDGLFGDAELSAAMDAPAAIAAMLTVEAALARVQGRLGVISAEAARRIDAAAGELTPDPASLMDAVAQAGIPAQAVVGALKAACPDEADWVHFGATSQDIQDSALILQLRAALRVIEARLVTLDRALTAKARDFAEQPIAARTRFQIAAPTTLGAKIAVWRAPLRRHLQRLEQLRPRLLTVSLHGAAGTGAALGQRMQPVRAALAAELGLGAHDVPWHAARDAVVELGGWLALVTGSLGKIGADLILLGQSEIAEVQAGRGGGSSTMPQKSNPVAAEALVTLARLNAGAVGMLHQAMVHAQERDGSALGIEWQTLPQMVVRTGAALRLAGELAQTLRPDADRIDAGFAADRGAMLAEAAGFHLTADMPRAAALDIVRQALAQLASGQAATLAEALAGLAPDRDWAAILAPERNTGDAAAQARS</sequence>
<dbReference type="GO" id="GO:0016853">
    <property type="term" value="F:isomerase activity"/>
    <property type="evidence" value="ECO:0007669"/>
    <property type="project" value="UniProtKB-KW"/>
</dbReference>
<evidence type="ECO:0000256" key="1">
    <source>
        <dbReference type="ARBA" id="ARBA00034772"/>
    </source>
</evidence>
<evidence type="ECO:0000313" key="4">
    <source>
        <dbReference type="Proteomes" id="UP000234882"/>
    </source>
</evidence>
<accession>A0A2K9MJX6</accession>
<protein>
    <submittedName>
        <fullName evidence="3">3-carboxy-cis,cis-muconate cycloisomerase</fullName>
    </submittedName>
</protein>
<proteinExistence type="inferred from homology"/>
<dbReference type="InterPro" id="IPR000362">
    <property type="entry name" value="Fumarate_lyase_fam"/>
</dbReference>
<dbReference type="PRINTS" id="PR00149">
    <property type="entry name" value="FUMRATELYASE"/>
</dbReference>
<dbReference type="GO" id="GO:0016829">
    <property type="term" value="F:lyase activity"/>
    <property type="evidence" value="ECO:0007669"/>
    <property type="project" value="UniProtKB-ARBA"/>
</dbReference>
<dbReference type="PANTHER" id="PTHR43172:SF2">
    <property type="entry name" value="ADENYLOSUCCINATE LYASE C-TERMINAL DOMAIN-CONTAINING PROTEIN"/>
    <property type="match status" value="1"/>
</dbReference>
<evidence type="ECO:0000259" key="2">
    <source>
        <dbReference type="Pfam" id="PF00206"/>
    </source>
</evidence>
<dbReference type="InterPro" id="IPR008948">
    <property type="entry name" value="L-Aspartase-like"/>
</dbReference>
<dbReference type="InterPro" id="IPR020557">
    <property type="entry name" value="Fumarate_lyase_CS"/>
</dbReference>
<keyword evidence="4" id="KW-1185">Reference proteome</keyword>
<name>A0A2K9MJX6_9RHOB</name>
<dbReference type="SUPFAM" id="SSF48557">
    <property type="entry name" value="L-aspartase-like"/>
    <property type="match status" value="1"/>
</dbReference>
<dbReference type="PANTHER" id="PTHR43172">
    <property type="entry name" value="ADENYLOSUCCINATE LYASE"/>
    <property type="match status" value="1"/>
</dbReference>
<reference evidence="4" key="1">
    <citation type="submission" date="2017-12" db="EMBL/GenBank/DDBJ databases">
        <title>Genomic analysis of Paracoccus sp. CBA4604.</title>
        <authorList>
            <person name="Roh S.W."/>
            <person name="Kim J.Y."/>
            <person name="Kim J.S."/>
        </authorList>
    </citation>
    <scope>NUCLEOTIDE SEQUENCE [LARGE SCALE GENOMIC DNA]</scope>
    <source>
        <strain evidence="4">CBA4604</strain>
    </source>
</reference>
<dbReference type="RefSeq" id="WP_101500220.1">
    <property type="nucleotide sequence ID" value="NZ_CP025583.1"/>
</dbReference>
<comment type="similarity">
    <text evidence="1">Belongs to the class-II fumarase/aspartase family.</text>
</comment>
<dbReference type="Gene3D" id="1.20.200.10">
    <property type="entry name" value="Fumarase/aspartase (Central domain)"/>
    <property type="match status" value="1"/>
</dbReference>
<feature type="domain" description="Fumarate lyase N-terminal" evidence="2">
    <location>
        <begin position="76"/>
        <end position="286"/>
    </location>
</feature>
<organism evidence="3 4">
    <name type="scientific">Paracoccus jeotgali</name>
    <dbReference type="NCBI Taxonomy" id="2065379"/>
    <lineage>
        <taxon>Bacteria</taxon>
        <taxon>Pseudomonadati</taxon>
        <taxon>Pseudomonadota</taxon>
        <taxon>Alphaproteobacteria</taxon>
        <taxon>Rhodobacterales</taxon>
        <taxon>Paracoccaceae</taxon>
        <taxon>Paracoccus</taxon>
    </lineage>
</organism>